<comment type="caution">
    <text evidence="4">The sequence shown here is derived from an EMBL/GenBank/DDBJ whole genome shotgun (WGS) entry which is preliminary data.</text>
</comment>
<comment type="similarity">
    <text evidence="1">Belongs to the short-chain dehydrogenases/reductases (SDR) family.</text>
</comment>
<feature type="transmembrane region" description="Helical" evidence="3">
    <location>
        <begin position="6"/>
        <end position="28"/>
    </location>
</feature>
<dbReference type="AlphaFoldDB" id="A0AAU9K6M1"/>
<keyword evidence="3" id="KW-1133">Transmembrane helix</keyword>
<evidence type="ECO:0000313" key="5">
    <source>
        <dbReference type="Proteomes" id="UP001162131"/>
    </source>
</evidence>
<organism evidence="4 5">
    <name type="scientific">Blepharisma stoltei</name>
    <dbReference type="NCBI Taxonomy" id="1481888"/>
    <lineage>
        <taxon>Eukaryota</taxon>
        <taxon>Sar</taxon>
        <taxon>Alveolata</taxon>
        <taxon>Ciliophora</taxon>
        <taxon>Postciliodesmatophora</taxon>
        <taxon>Heterotrichea</taxon>
        <taxon>Heterotrichida</taxon>
        <taxon>Blepharismidae</taxon>
        <taxon>Blepharisma</taxon>
    </lineage>
</organism>
<sequence length="309" mass="34990">MLEVLEWYYFIVGLWTAIKIGLEVYYACKSLLSRPSFLSYGSNSWVLVTGASDGIGFGFTEYLACQGFNIILIGRNPNKTHNAARYLEEKFPIKTKCIIKDFSLCTENPIEFFTDIKEQTRDLDISILINNVGYGHAFDIFASLKEDDNLSTNAINIWSITFLTKLYLPDMISRKQKSAIINVSSITSQSPLVKSSLYAASKSFGDLFSLITTQEAKYLANNSTNIDVLSLRPGFVDTPLTQKFTRKPLLVSVNECISYAWSSIGRVDYTSGHWKHQFLYLAARVNETFLSIVMGNTELKWPTLSRKKY</sequence>
<dbReference type="EMBL" id="CAJZBQ010000056">
    <property type="protein sequence ID" value="CAG9333344.1"/>
    <property type="molecule type" value="Genomic_DNA"/>
</dbReference>
<dbReference type="Gene3D" id="3.40.50.720">
    <property type="entry name" value="NAD(P)-binding Rossmann-like Domain"/>
    <property type="match status" value="1"/>
</dbReference>
<dbReference type="InterPro" id="IPR051019">
    <property type="entry name" value="VLCFA-Steroid_DH"/>
</dbReference>
<keyword evidence="3" id="KW-0472">Membrane</keyword>
<dbReference type="GO" id="GO:0016491">
    <property type="term" value="F:oxidoreductase activity"/>
    <property type="evidence" value="ECO:0007669"/>
    <property type="project" value="UniProtKB-KW"/>
</dbReference>
<protein>
    <submittedName>
        <fullName evidence="4">Uncharacterized protein</fullName>
    </submittedName>
</protein>
<evidence type="ECO:0000256" key="3">
    <source>
        <dbReference type="SAM" id="Phobius"/>
    </source>
</evidence>
<keyword evidence="2" id="KW-0560">Oxidoreductase</keyword>
<keyword evidence="5" id="KW-1185">Reference proteome</keyword>
<dbReference type="SUPFAM" id="SSF51735">
    <property type="entry name" value="NAD(P)-binding Rossmann-fold domains"/>
    <property type="match status" value="1"/>
</dbReference>
<dbReference type="InterPro" id="IPR036291">
    <property type="entry name" value="NAD(P)-bd_dom_sf"/>
</dbReference>
<name>A0AAU9K6M1_9CILI</name>
<evidence type="ECO:0000256" key="2">
    <source>
        <dbReference type="ARBA" id="ARBA00023002"/>
    </source>
</evidence>
<dbReference type="PRINTS" id="PR00081">
    <property type="entry name" value="GDHRDH"/>
</dbReference>
<dbReference type="PANTHER" id="PTHR43899:SF13">
    <property type="entry name" value="RH59310P"/>
    <property type="match status" value="1"/>
</dbReference>
<dbReference type="PANTHER" id="PTHR43899">
    <property type="entry name" value="RH59310P"/>
    <property type="match status" value="1"/>
</dbReference>
<proteinExistence type="inferred from homology"/>
<keyword evidence="3" id="KW-0812">Transmembrane</keyword>
<dbReference type="InterPro" id="IPR002347">
    <property type="entry name" value="SDR_fam"/>
</dbReference>
<dbReference type="Proteomes" id="UP001162131">
    <property type="component" value="Unassembled WGS sequence"/>
</dbReference>
<dbReference type="PIRSF" id="PIRSF000126">
    <property type="entry name" value="11-beta-HSD1"/>
    <property type="match status" value="1"/>
</dbReference>
<accession>A0AAU9K6M1</accession>
<evidence type="ECO:0000313" key="4">
    <source>
        <dbReference type="EMBL" id="CAG9333344.1"/>
    </source>
</evidence>
<reference evidence="4" key="1">
    <citation type="submission" date="2021-09" db="EMBL/GenBank/DDBJ databases">
        <authorList>
            <consortium name="AG Swart"/>
            <person name="Singh M."/>
            <person name="Singh A."/>
            <person name="Seah K."/>
            <person name="Emmerich C."/>
        </authorList>
    </citation>
    <scope>NUCLEOTIDE SEQUENCE</scope>
    <source>
        <strain evidence="4">ATCC30299</strain>
    </source>
</reference>
<evidence type="ECO:0000256" key="1">
    <source>
        <dbReference type="ARBA" id="ARBA00006484"/>
    </source>
</evidence>
<gene>
    <name evidence="4" type="ORF">BSTOLATCC_MIC58157</name>
</gene>
<dbReference type="Pfam" id="PF00106">
    <property type="entry name" value="adh_short"/>
    <property type="match status" value="1"/>
</dbReference>